<keyword evidence="1 3" id="KW-0175">Coiled coil</keyword>
<dbReference type="Proteomes" id="UP000008311">
    <property type="component" value="Unassembled WGS sequence"/>
</dbReference>
<sequence length="229" mass="26745">MEEDFSAPFSWWSDSHNRPHQSPWLQAILSDLDHKVKTIVNLIQDDGDSFTERAEMFYKRRPDLLKILKELQESYCLLAEKFDRLRSPSSIINTAVNTRLQDTDQTSPIFKNLNMEQHIDIDAATNEGIENNGGDNLRRDGAEEEKIWSGLRLTVSKLIEDNRRQQAELIRRNDEKREVIKQLREQISRLMEENRALMGCAHVDLKRICEHNNVSKLKGLNCIGRFRDL</sequence>
<evidence type="ECO:0000256" key="3">
    <source>
        <dbReference type="SAM" id="Coils"/>
    </source>
</evidence>
<dbReference type="GO" id="GO:0003779">
    <property type="term" value="F:actin binding"/>
    <property type="evidence" value="ECO:0007669"/>
    <property type="project" value="InterPro"/>
</dbReference>
<name>B9RFY2_RICCO</name>
<dbReference type="OMA" id="FSWWWDS"/>
<evidence type="ECO:0000256" key="2">
    <source>
        <dbReference type="ARBA" id="ARBA00038006"/>
    </source>
</evidence>
<gene>
    <name evidence="5" type="ORF">RCOM_1437990</name>
</gene>
<organism evidence="5 6">
    <name type="scientific">Ricinus communis</name>
    <name type="common">Castor bean</name>
    <dbReference type="NCBI Taxonomy" id="3988"/>
    <lineage>
        <taxon>Eukaryota</taxon>
        <taxon>Viridiplantae</taxon>
        <taxon>Streptophyta</taxon>
        <taxon>Embryophyta</taxon>
        <taxon>Tracheophyta</taxon>
        <taxon>Spermatophyta</taxon>
        <taxon>Magnoliopsida</taxon>
        <taxon>eudicotyledons</taxon>
        <taxon>Gunneridae</taxon>
        <taxon>Pentapetalae</taxon>
        <taxon>rosids</taxon>
        <taxon>fabids</taxon>
        <taxon>Malpighiales</taxon>
        <taxon>Euphorbiaceae</taxon>
        <taxon>Acalyphoideae</taxon>
        <taxon>Acalypheae</taxon>
        <taxon>Ricinus</taxon>
    </lineage>
</organism>
<dbReference type="PANTHER" id="PTHR32258:SF22">
    <property type="entry name" value="PROTEIN NETWORKED 3A-LIKE"/>
    <property type="match status" value="1"/>
</dbReference>
<reference evidence="6" key="1">
    <citation type="journal article" date="2010" name="Nat. Biotechnol.">
        <title>Draft genome sequence of the oilseed species Ricinus communis.</title>
        <authorList>
            <person name="Chan A.P."/>
            <person name="Crabtree J."/>
            <person name="Zhao Q."/>
            <person name="Lorenzi H."/>
            <person name="Orvis J."/>
            <person name="Puiu D."/>
            <person name="Melake-Berhan A."/>
            <person name="Jones K.M."/>
            <person name="Redman J."/>
            <person name="Chen G."/>
            <person name="Cahoon E.B."/>
            <person name="Gedil M."/>
            <person name="Stanke M."/>
            <person name="Haas B.J."/>
            <person name="Wortman J.R."/>
            <person name="Fraser-Liggett C.M."/>
            <person name="Ravel J."/>
            <person name="Rabinowicz P.D."/>
        </authorList>
    </citation>
    <scope>NUCLEOTIDE SEQUENCE [LARGE SCALE GENOMIC DNA]</scope>
    <source>
        <strain evidence="6">cv. Hale</strain>
    </source>
</reference>
<dbReference type="InParanoid" id="B9RFY2"/>
<evidence type="ECO:0000256" key="1">
    <source>
        <dbReference type="ARBA" id="ARBA00023054"/>
    </source>
</evidence>
<dbReference type="OrthoDB" id="1924020at2759"/>
<dbReference type="eggNOG" id="ENOG502S4PA">
    <property type="taxonomic scope" value="Eukaryota"/>
</dbReference>
<dbReference type="EMBL" id="EQ973777">
    <property type="protein sequence ID" value="EEF50103.1"/>
    <property type="molecule type" value="Genomic_DNA"/>
</dbReference>
<dbReference type="InterPro" id="IPR051861">
    <property type="entry name" value="NET_actin-binding_domain"/>
</dbReference>
<feature type="domain" description="NAB" evidence="4">
    <location>
        <begin position="9"/>
        <end position="89"/>
    </location>
</feature>
<evidence type="ECO:0000259" key="4">
    <source>
        <dbReference type="PROSITE" id="PS51774"/>
    </source>
</evidence>
<dbReference type="InterPro" id="IPR011684">
    <property type="entry name" value="NAB"/>
</dbReference>
<dbReference type="STRING" id="3988.B9RFY2"/>
<dbReference type="Pfam" id="PF07765">
    <property type="entry name" value="KIP1"/>
    <property type="match status" value="1"/>
</dbReference>
<dbReference type="PROSITE" id="PS51774">
    <property type="entry name" value="NAB"/>
    <property type="match status" value="1"/>
</dbReference>
<dbReference type="PANTHER" id="PTHR32258">
    <property type="entry name" value="PROTEIN NETWORKED 4A"/>
    <property type="match status" value="1"/>
</dbReference>
<protein>
    <recommendedName>
        <fullName evidence="4">NAB domain-containing protein</fullName>
    </recommendedName>
</protein>
<feature type="coiled-coil region" evidence="3">
    <location>
        <begin position="166"/>
        <end position="200"/>
    </location>
</feature>
<proteinExistence type="inferred from homology"/>
<keyword evidence="6" id="KW-1185">Reference proteome</keyword>
<dbReference type="KEGG" id="rcu:8285674"/>
<dbReference type="AlphaFoldDB" id="B9RFY2"/>
<comment type="similarity">
    <text evidence="2">Belongs to the NET family.</text>
</comment>
<evidence type="ECO:0000313" key="6">
    <source>
        <dbReference type="Proteomes" id="UP000008311"/>
    </source>
</evidence>
<evidence type="ECO:0000313" key="5">
    <source>
        <dbReference type="EMBL" id="EEF50103.1"/>
    </source>
</evidence>
<accession>B9RFY2</accession>